<name>A0A0E9S579_ANGAN</name>
<accession>A0A0E9S579</accession>
<reference evidence="1" key="2">
    <citation type="journal article" date="2015" name="Fish Shellfish Immunol.">
        <title>Early steps in the European eel (Anguilla anguilla)-Vibrio vulnificus interaction in the gills: Role of the RtxA13 toxin.</title>
        <authorList>
            <person name="Callol A."/>
            <person name="Pajuelo D."/>
            <person name="Ebbesson L."/>
            <person name="Teles M."/>
            <person name="MacKenzie S."/>
            <person name="Amaro C."/>
        </authorList>
    </citation>
    <scope>NUCLEOTIDE SEQUENCE</scope>
</reference>
<sequence length="47" mass="5109">MCGAQSHRLSITINFHLPTSTFQILQEVVQPLVANPAKIPSKCGAFN</sequence>
<evidence type="ECO:0000313" key="1">
    <source>
        <dbReference type="EMBL" id="JAH36347.1"/>
    </source>
</evidence>
<protein>
    <submittedName>
        <fullName evidence="1">Uncharacterized protein</fullName>
    </submittedName>
</protein>
<dbReference type="EMBL" id="GBXM01072230">
    <property type="protein sequence ID" value="JAH36347.1"/>
    <property type="molecule type" value="Transcribed_RNA"/>
</dbReference>
<reference evidence="1" key="1">
    <citation type="submission" date="2014-11" db="EMBL/GenBank/DDBJ databases">
        <authorList>
            <person name="Amaro Gonzalez C."/>
        </authorList>
    </citation>
    <scope>NUCLEOTIDE SEQUENCE</scope>
</reference>
<dbReference type="AlphaFoldDB" id="A0A0E9S579"/>
<organism evidence="1">
    <name type="scientific">Anguilla anguilla</name>
    <name type="common">European freshwater eel</name>
    <name type="synonym">Muraena anguilla</name>
    <dbReference type="NCBI Taxonomy" id="7936"/>
    <lineage>
        <taxon>Eukaryota</taxon>
        <taxon>Metazoa</taxon>
        <taxon>Chordata</taxon>
        <taxon>Craniata</taxon>
        <taxon>Vertebrata</taxon>
        <taxon>Euteleostomi</taxon>
        <taxon>Actinopterygii</taxon>
        <taxon>Neopterygii</taxon>
        <taxon>Teleostei</taxon>
        <taxon>Anguilliformes</taxon>
        <taxon>Anguillidae</taxon>
        <taxon>Anguilla</taxon>
    </lineage>
</organism>
<proteinExistence type="predicted"/>